<accession>C5MHG0</accession>
<dbReference type="InterPro" id="IPR016181">
    <property type="entry name" value="Acyl_CoA_acyltransferase"/>
</dbReference>
<dbReference type="PANTHER" id="PTHR34815">
    <property type="entry name" value="LYSINE ACETYLTRANSFERASE"/>
    <property type="match status" value="1"/>
</dbReference>
<protein>
    <recommendedName>
        <fullName evidence="4">N-acetyltransferase domain-containing protein</fullName>
    </recommendedName>
</protein>
<dbReference type="Proteomes" id="UP000002037">
    <property type="component" value="Unassembled WGS sequence"/>
</dbReference>
<dbReference type="PANTHER" id="PTHR34815:SF2">
    <property type="entry name" value="N-ACETYLTRANSFERASE DOMAIN-CONTAINING PROTEIN"/>
    <property type="match status" value="1"/>
</dbReference>
<dbReference type="KEGG" id="ctp:CTRG_05514"/>
<feature type="compositionally biased region" description="Polar residues" evidence="1">
    <location>
        <begin position="311"/>
        <end position="323"/>
    </location>
</feature>
<dbReference type="eggNOG" id="ENOG502RQQZ">
    <property type="taxonomic scope" value="Eukaryota"/>
</dbReference>
<proteinExistence type="predicted"/>
<dbReference type="HOGENOM" id="CLU_510886_0_0_1"/>
<keyword evidence="3" id="KW-1185">Reference proteome</keyword>
<evidence type="ECO:0000256" key="1">
    <source>
        <dbReference type="SAM" id="MobiDB-lite"/>
    </source>
</evidence>
<evidence type="ECO:0008006" key="4">
    <source>
        <dbReference type="Google" id="ProtNLM"/>
    </source>
</evidence>
<dbReference type="InterPro" id="IPR053013">
    <property type="entry name" value="LAT"/>
</dbReference>
<evidence type="ECO:0000313" key="3">
    <source>
        <dbReference type="Proteomes" id="UP000002037"/>
    </source>
</evidence>
<dbReference type="OrthoDB" id="2020070at2759"/>
<gene>
    <name evidence="2" type="ORF">CTRG_05514</name>
</gene>
<feature type="region of interest" description="Disordered" evidence="1">
    <location>
        <begin position="311"/>
        <end position="338"/>
    </location>
</feature>
<evidence type="ECO:0000313" key="2">
    <source>
        <dbReference type="EMBL" id="EER31062.1"/>
    </source>
</evidence>
<sequence>MTSNIEFKTTENPAVIRKLYLLCGTEWSGLLTPEKFADKVTKTHIEYVKNGGKIISYYLEDTTTEEIVACTFVRYSKAFYKPADKSSAISSIPDPSLFGVHNITGLLVSFVFVHPDYRKKGLAELCVSKAIETTEEAIIKEKLDSSDDAVVDNFKKMSIIDGSEEVDKQLANYYLSKEYIWYLYSGVNTYYERFGFKSYPLDFYEIPKSLLTEHTESVLNKLIENSNQGKTGSHHPEHTGKKLKFLYGDNEADQEIIQFILQNKELNIVTEINKLVFHSELQSDRKSSTSLTNMSSILAMSKLGSNTALSSITESTTTQQPNSPVGGGGSSLGLGRRKSSVHNQTTPKFAIKPTYLDYQWNTLFENNYFEDADETVKKNINIQGAIVTNELQQRSYYILWGFLKGQFYIIGMGEIQFQGIPSVSNGGSRRRASSLSGINELGGFNFQDLEILIYVAIQNAKNRNSKIEKIYVSVNDLPEEIPDPVMFDFFTNYLPASSQASIETPSDESITKIESSVFKVELNTNAAKRDIGVLPMVKKFGSKKIDFDLDWESNGMWCWG</sequence>
<dbReference type="AlphaFoldDB" id="C5MHG0"/>
<dbReference type="VEuPathDB" id="FungiDB:CTRG_05514"/>
<dbReference type="GeneID" id="8300648"/>
<organism evidence="2 3">
    <name type="scientific">Candida tropicalis (strain ATCC MYA-3404 / T1)</name>
    <name type="common">Yeast</name>
    <dbReference type="NCBI Taxonomy" id="294747"/>
    <lineage>
        <taxon>Eukaryota</taxon>
        <taxon>Fungi</taxon>
        <taxon>Dikarya</taxon>
        <taxon>Ascomycota</taxon>
        <taxon>Saccharomycotina</taxon>
        <taxon>Pichiomycetes</taxon>
        <taxon>Debaryomycetaceae</taxon>
        <taxon>Candida/Lodderomyces clade</taxon>
        <taxon>Candida</taxon>
    </lineage>
</organism>
<name>C5MHG0_CANTT</name>
<dbReference type="SUPFAM" id="SSF55729">
    <property type="entry name" value="Acyl-CoA N-acyltransferases (Nat)"/>
    <property type="match status" value="1"/>
</dbReference>
<reference evidence="2 3" key="1">
    <citation type="journal article" date="2009" name="Nature">
        <title>Evolution of pathogenicity and sexual reproduction in eight Candida genomes.</title>
        <authorList>
            <person name="Butler G."/>
            <person name="Rasmussen M.D."/>
            <person name="Lin M.F."/>
            <person name="Santos M.A."/>
            <person name="Sakthikumar S."/>
            <person name="Munro C.A."/>
            <person name="Rheinbay E."/>
            <person name="Grabherr M."/>
            <person name="Forche A."/>
            <person name="Reedy J.L."/>
            <person name="Agrafioti I."/>
            <person name="Arnaud M.B."/>
            <person name="Bates S."/>
            <person name="Brown A.J."/>
            <person name="Brunke S."/>
            <person name="Costanzo M.C."/>
            <person name="Fitzpatrick D.A."/>
            <person name="de Groot P.W."/>
            <person name="Harris D."/>
            <person name="Hoyer L.L."/>
            <person name="Hube B."/>
            <person name="Klis F.M."/>
            <person name="Kodira C."/>
            <person name="Lennard N."/>
            <person name="Logue M.E."/>
            <person name="Martin R."/>
            <person name="Neiman A.M."/>
            <person name="Nikolaou E."/>
            <person name="Quail M.A."/>
            <person name="Quinn J."/>
            <person name="Santos M.C."/>
            <person name="Schmitzberger F.F."/>
            <person name="Sherlock G."/>
            <person name="Shah P."/>
            <person name="Silverstein K.A."/>
            <person name="Skrzypek M.S."/>
            <person name="Soll D."/>
            <person name="Staggs R."/>
            <person name="Stansfield I."/>
            <person name="Stumpf M.P."/>
            <person name="Sudbery P.E."/>
            <person name="Srikantha T."/>
            <person name="Zeng Q."/>
            <person name="Berman J."/>
            <person name="Berriman M."/>
            <person name="Heitman J."/>
            <person name="Gow N.A."/>
            <person name="Lorenz M.C."/>
            <person name="Birren B.W."/>
            <person name="Kellis M."/>
            <person name="Cuomo C.A."/>
        </authorList>
    </citation>
    <scope>NUCLEOTIDE SEQUENCE [LARGE SCALE GENOMIC DNA]</scope>
    <source>
        <strain evidence="3">ATCC MYA-3404 / T1</strain>
    </source>
</reference>
<dbReference type="Gene3D" id="3.40.630.30">
    <property type="match status" value="1"/>
</dbReference>
<dbReference type="EMBL" id="GG692402">
    <property type="protein sequence ID" value="EER31062.1"/>
    <property type="molecule type" value="Genomic_DNA"/>
</dbReference>
<dbReference type="RefSeq" id="XP_002551216.1">
    <property type="nucleotide sequence ID" value="XM_002551170.1"/>
</dbReference>